<feature type="domain" description="Disease resistance protein winged helix" evidence="10">
    <location>
        <begin position="435"/>
        <end position="506"/>
    </location>
</feature>
<evidence type="ECO:0000259" key="8">
    <source>
        <dbReference type="Pfam" id="PF00931"/>
    </source>
</evidence>
<evidence type="ECO:0008006" key="15">
    <source>
        <dbReference type="Google" id="ProtNLM"/>
    </source>
</evidence>
<keyword evidence="14" id="KW-1185">Reference proteome</keyword>
<dbReference type="Gene3D" id="1.10.8.430">
    <property type="entry name" value="Helical domain of apoptotic protease-activating factors"/>
    <property type="match status" value="1"/>
</dbReference>
<keyword evidence="2" id="KW-0433">Leucine-rich repeat</keyword>
<dbReference type="InterPro" id="IPR041118">
    <property type="entry name" value="Rx_N"/>
</dbReference>
<dbReference type="InterPro" id="IPR044974">
    <property type="entry name" value="Disease_R_plants"/>
</dbReference>
<dbReference type="Gramene" id="Zm00001eb271410_T002">
    <property type="protein sequence ID" value="Zm00001eb271410_P002"/>
    <property type="gene ID" value="Zm00001eb271410"/>
</dbReference>
<dbReference type="InterPro" id="IPR042197">
    <property type="entry name" value="Apaf_helical"/>
</dbReference>
<dbReference type="GO" id="GO:0009626">
    <property type="term" value="P:plant-type hypersensitive response"/>
    <property type="evidence" value="ECO:0007669"/>
    <property type="project" value="UniProtKB-ARBA"/>
</dbReference>
<keyword evidence="3" id="KW-0677">Repeat</keyword>
<dbReference type="Pfam" id="PF23559">
    <property type="entry name" value="WHD_DRP"/>
    <property type="match status" value="1"/>
</dbReference>
<dbReference type="PANTHER" id="PTHR23155:SF1229">
    <property type="entry name" value="OS11G0550500 PROTEIN"/>
    <property type="match status" value="1"/>
</dbReference>
<dbReference type="PRINTS" id="PR00364">
    <property type="entry name" value="DISEASERSIST"/>
</dbReference>
<dbReference type="Gene3D" id="3.40.50.300">
    <property type="entry name" value="P-loop containing nucleotide triphosphate hydrolases"/>
    <property type="match status" value="1"/>
</dbReference>
<reference evidence="12" key="2">
    <citation type="submission" date="2015-12" db="EMBL/GenBank/DDBJ databases">
        <title>Update maize B73 reference genome by single molecule sequencing technologies.</title>
        <authorList>
            <consortium name="Maize Genome Sequencing Project"/>
            <person name="Ware D."/>
        </authorList>
    </citation>
    <scope>NUCLEOTIDE SEQUENCE</scope>
    <source>
        <tissue evidence="12">Seedling</tissue>
    </source>
</reference>
<reference evidence="13" key="3">
    <citation type="submission" date="2019-07" db="EMBL/GenBank/DDBJ databases">
        <authorList>
            <person name="Seetharam A."/>
            <person name="Woodhouse M."/>
            <person name="Cannon E."/>
        </authorList>
    </citation>
    <scope>NUCLEOTIDE SEQUENCE [LARGE SCALE GENOMIC DNA]</scope>
    <source>
        <strain evidence="13">cv. B73</strain>
    </source>
</reference>
<evidence type="ECO:0000256" key="6">
    <source>
        <dbReference type="ARBA" id="ARBA00023054"/>
    </source>
</evidence>
<evidence type="ECO:0000313" key="12">
    <source>
        <dbReference type="EMBL" id="AQK80530.1"/>
    </source>
</evidence>
<reference evidence="13" key="4">
    <citation type="submission" date="2021-05" db="UniProtKB">
        <authorList>
            <consortium name="EnsemblPlants"/>
        </authorList>
    </citation>
    <scope>IDENTIFICATION</scope>
    <source>
        <strain evidence="13">cv. B73</strain>
    </source>
</reference>
<keyword evidence="6 7" id="KW-0175">Coiled coil</keyword>
<gene>
    <name evidence="13" type="primary">LOC103629525</name>
    <name evidence="12" type="ORF">ZEAMMB73_Zm00001d036280</name>
</gene>
<dbReference type="Gene3D" id="1.10.10.10">
    <property type="entry name" value="Winged helix-like DNA-binding domain superfamily/Winged helix DNA-binding domain"/>
    <property type="match status" value="1"/>
</dbReference>
<dbReference type="FunFam" id="3.40.50.300:FF:001091">
    <property type="entry name" value="Probable disease resistance protein At1g61300"/>
    <property type="match status" value="1"/>
</dbReference>
<dbReference type="KEGG" id="zma:103629525"/>
<evidence type="ECO:0000256" key="1">
    <source>
        <dbReference type="ARBA" id="ARBA00008894"/>
    </source>
</evidence>
<evidence type="ECO:0000256" key="5">
    <source>
        <dbReference type="ARBA" id="ARBA00022821"/>
    </source>
</evidence>
<dbReference type="Gene3D" id="3.80.10.10">
    <property type="entry name" value="Ribonuclease Inhibitor"/>
    <property type="match status" value="1"/>
</dbReference>
<dbReference type="SMR" id="A0A1D6LLG2"/>
<dbReference type="FunFam" id="1.10.10.10:FF:000322">
    <property type="entry name" value="Probable disease resistance protein At1g63360"/>
    <property type="match status" value="1"/>
</dbReference>
<dbReference type="OrthoDB" id="3027644at2759"/>
<evidence type="ECO:0000256" key="3">
    <source>
        <dbReference type="ARBA" id="ARBA00022737"/>
    </source>
</evidence>
<reference evidence="14" key="1">
    <citation type="journal article" date="2009" name="Science">
        <title>The B73 maize genome: complexity, diversity, and dynamics.</title>
        <authorList>
            <person name="Schnable P.S."/>
            <person name="Ware D."/>
            <person name="Fulton R.S."/>
            <person name="Stein J.C."/>
            <person name="Wei F."/>
            <person name="Pasternak S."/>
            <person name="Liang C."/>
            <person name="Zhang J."/>
            <person name="Fulton L."/>
            <person name="Graves T.A."/>
            <person name="Minx P."/>
            <person name="Reily A.D."/>
            <person name="Courtney L."/>
            <person name="Kruchowski S.S."/>
            <person name="Tomlinson C."/>
            <person name="Strong C."/>
            <person name="Delehaunty K."/>
            <person name="Fronick C."/>
            <person name="Courtney B."/>
            <person name="Rock S.M."/>
            <person name="Belter E."/>
            <person name="Du F."/>
            <person name="Kim K."/>
            <person name="Abbott R.M."/>
            <person name="Cotton M."/>
            <person name="Levy A."/>
            <person name="Marchetto P."/>
            <person name="Ochoa K."/>
            <person name="Jackson S.M."/>
            <person name="Gillam B."/>
            <person name="Chen W."/>
            <person name="Yan L."/>
            <person name="Higginbotham J."/>
            <person name="Cardenas M."/>
            <person name="Waligorski J."/>
            <person name="Applebaum E."/>
            <person name="Phelps L."/>
            <person name="Falcone J."/>
            <person name="Kanchi K."/>
            <person name="Thane T."/>
            <person name="Scimone A."/>
            <person name="Thane N."/>
            <person name="Henke J."/>
            <person name="Wang T."/>
            <person name="Ruppert J."/>
            <person name="Shah N."/>
            <person name="Rotter K."/>
            <person name="Hodges J."/>
            <person name="Ingenthron E."/>
            <person name="Cordes M."/>
            <person name="Kohlberg S."/>
            <person name="Sgro J."/>
            <person name="Delgado B."/>
            <person name="Mead K."/>
            <person name="Chinwalla A."/>
            <person name="Leonard S."/>
            <person name="Crouse K."/>
            <person name="Collura K."/>
            <person name="Kudrna D."/>
            <person name="Currie J."/>
            <person name="He R."/>
            <person name="Angelova A."/>
            <person name="Rajasekar S."/>
            <person name="Mueller T."/>
            <person name="Lomeli R."/>
            <person name="Scara G."/>
            <person name="Ko A."/>
            <person name="Delaney K."/>
            <person name="Wissotski M."/>
            <person name="Lopez G."/>
            <person name="Campos D."/>
            <person name="Braidotti M."/>
            <person name="Ashley E."/>
            <person name="Golser W."/>
            <person name="Kim H."/>
            <person name="Lee S."/>
            <person name="Lin J."/>
            <person name="Dujmic Z."/>
            <person name="Kim W."/>
            <person name="Talag J."/>
            <person name="Zuccolo A."/>
            <person name="Fan C."/>
            <person name="Sebastian A."/>
            <person name="Kramer M."/>
            <person name="Spiegel L."/>
            <person name="Nascimento L."/>
            <person name="Zutavern T."/>
            <person name="Miller B."/>
            <person name="Ambroise C."/>
            <person name="Muller S."/>
            <person name="Spooner W."/>
            <person name="Narechania A."/>
            <person name="Ren L."/>
            <person name="Wei S."/>
            <person name="Kumari S."/>
            <person name="Faga B."/>
            <person name="Levy M.J."/>
            <person name="McMahan L."/>
            <person name="Van Buren P."/>
            <person name="Vaughn M.W."/>
            <person name="Ying K."/>
            <person name="Yeh C.-T."/>
            <person name="Emrich S.J."/>
            <person name="Jia Y."/>
            <person name="Kalyanaraman A."/>
            <person name="Hsia A.-P."/>
            <person name="Barbazuk W.B."/>
            <person name="Baucom R.S."/>
            <person name="Brutnell T.P."/>
            <person name="Carpita N.C."/>
            <person name="Chaparro C."/>
            <person name="Chia J.-M."/>
            <person name="Deragon J.-M."/>
            <person name="Estill J.C."/>
            <person name="Fu Y."/>
            <person name="Jeddeloh J.A."/>
            <person name="Han Y."/>
            <person name="Lee H."/>
            <person name="Li P."/>
            <person name="Lisch D.R."/>
            <person name="Liu S."/>
            <person name="Liu Z."/>
            <person name="Nagel D.H."/>
            <person name="McCann M.C."/>
            <person name="SanMiguel P."/>
            <person name="Myers A.M."/>
            <person name="Nettleton D."/>
            <person name="Nguyen J."/>
            <person name="Penning B.W."/>
            <person name="Ponnala L."/>
            <person name="Schneider K.L."/>
            <person name="Schwartz D.C."/>
            <person name="Sharma A."/>
            <person name="Soderlund C."/>
            <person name="Springer N.M."/>
            <person name="Sun Q."/>
            <person name="Wang H."/>
            <person name="Waterman M."/>
            <person name="Westerman R."/>
            <person name="Wolfgruber T.K."/>
            <person name="Yang L."/>
            <person name="Yu Y."/>
            <person name="Zhang L."/>
            <person name="Zhou S."/>
            <person name="Zhu Q."/>
            <person name="Bennetzen J.L."/>
            <person name="Dawe R.K."/>
            <person name="Jiang J."/>
            <person name="Jiang N."/>
            <person name="Presting G.G."/>
            <person name="Wessler S.R."/>
            <person name="Aluru S."/>
            <person name="Martienssen R.A."/>
            <person name="Clifton S.W."/>
            <person name="McCombie W.R."/>
            <person name="Wing R.A."/>
            <person name="Wilson R.K."/>
        </authorList>
    </citation>
    <scope>NUCLEOTIDE SEQUENCE [LARGE SCALE GENOMIC DNA]</scope>
    <source>
        <strain evidence="14">cv. B73</strain>
    </source>
</reference>
<dbReference type="InterPro" id="IPR027417">
    <property type="entry name" value="P-loop_NTPase"/>
</dbReference>
<evidence type="ECO:0000256" key="7">
    <source>
        <dbReference type="SAM" id="Coils"/>
    </source>
</evidence>
<dbReference type="InterPro" id="IPR055414">
    <property type="entry name" value="LRR_R13L4/SHOC2-like"/>
</dbReference>
<dbReference type="GO" id="GO:0042742">
    <property type="term" value="P:defense response to bacterium"/>
    <property type="evidence" value="ECO:0007669"/>
    <property type="project" value="UniProtKB-ARBA"/>
</dbReference>
<evidence type="ECO:0000256" key="2">
    <source>
        <dbReference type="ARBA" id="ARBA00022614"/>
    </source>
</evidence>
<evidence type="ECO:0000259" key="11">
    <source>
        <dbReference type="Pfam" id="PF23598"/>
    </source>
</evidence>
<dbReference type="Pfam" id="PF18052">
    <property type="entry name" value="Rx_N"/>
    <property type="match status" value="1"/>
</dbReference>
<dbReference type="GO" id="GO:0002758">
    <property type="term" value="P:innate immune response-activating signaling pathway"/>
    <property type="evidence" value="ECO:0007669"/>
    <property type="project" value="UniProtKB-ARBA"/>
</dbReference>
<evidence type="ECO:0000259" key="10">
    <source>
        <dbReference type="Pfam" id="PF23559"/>
    </source>
</evidence>
<evidence type="ECO:0000313" key="14">
    <source>
        <dbReference type="Proteomes" id="UP000007305"/>
    </source>
</evidence>
<sequence length="951" mass="108034">MAEIVTGAMGTLLPKLANLIKEEYNLQKKVRGEIMFLETELKSMEAALIKVSEAPIDHPPDVQVKLWTREVRELSYDLEDSIDRFMVRVGDGKPHSFKGFIDRSLHLLTRGRIQHSIGIDIKEIRSRIKDVSERRDRYKVDLVPSKPVGRSIDNLRLSALYRKATELVGAEEKSSDLVKRLMEGDKEASKQPVVLSIVGFGGLGKTTLANLVYEKIKGQFVCGAFVYVSHNPDVVKVFKNMLYQLDGDKYRDINQGTWSEEQLIWELRKFLLHKRYFIVIDDIWNTSVWETIQCSLMHNECGSIIIITTRNIDVAKQAGSVYQMEPLSLSDSTKLFCQIIFGSEDKCPPANLAEVAGKILQKCGGVPLAIITMASMLANKTGKEINTHSYWSHVYQSMGYGLDGSTNVKNMRRILSVSYYDLPSHLKTCLLYLSLYPEDYRIRTRGLIWKWIGEGFVHEEQGKSLYEVGKDYIEELVNTSMLEPVGIGHDGKTVSCRIHDMVLDLISFLSNEEHFLTKVGGQQPVSLDLPKKVRRLSLQISQEEEAKQLATMSFSHVRSLTVSTEVFQLTPKLSAFLVLRVLNLKKCNGVNNHHFKDICNMFQLRYLSLNAKFITEIPREIRNLQFLQVLDITNLGHKVKMTTIIHLRQLLRLCSRSGWSIKQLDGFGKLTSLQEVKGTITIESPSMLHDLGCLTNLRTLGINFRDWDESYEEPFIQCLSNLVSLKSMKIKGTMMSSLCSECDKLYPGPQQLCSIDMKSLARTVIMTRVPRWMSSLCSLSSIKITLLALGVQDIHVLGSIPSLRCLSVHVKETRDERLVIDKCYPFRCLTEMQIDYESMAVVFAPGSMQNLKELHLLFGVKEVMHKYGDCNFGLEHLMSLEHVSVKTMYTIMPEEVEAVKDEFQKSLDMNPGKPTLIVDYLYPKERKIRSQAQAIRAAILFANAGRIPATD</sequence>
<feature type="domain" description="Disease resistance R13L4/SHOC-2-like LRR" evidence="11">
    <location>
        <begin position="556"/>
        <end position="916"/>
    </location>
</feature>
<dbReference type="AlphaFoldDB" id="A0A1D6LLG2"/>
<organism evidence="12">
    <name type="scientific">Zea mays</name>
    <name type="common">Maize</name>
    <dbReference type="NCBI Taxonomy" id="4577"/>
    <lineage>
        <taxon>Eukaryota</taxon>
        <taxon>Viridiplantae</taxon>
        <taxon>Streptophyta</taxon>
        <taxon>Embryophyta</taxon>
        <taxon>Tracheophyta</taxon>
        <taxon>Spermatophyta</taxon>
        <taxon>Magnoliopsida</taxon>
        <taxon>Liliopsida</taxon>
        <taxon>Poales</taxon>
        <taxon>Poaceae</taxon>
        <taxon>PACMAD clade</taxon>
        <taxon>Panicoideae</taxon>
        <taxon>Andropogonodae</taxon>
        <taxon>Andropogoneae</taxon>
        <taxon>Tripsacinae</taxon>
        <taxon>Zea</taxon>
    </lineage>
</organism>
<keyword evidence="5" id="KW-0611">Plant defense</keyword>
<dbReference type="eggNOG" id="KOG4658">
    <property type="taxonomic scope" value="Eukaryota"/>
</dbReference>
<dbReference type="Pfam" id="PF23598">
    <property type="entry name" value="LRR_14"/>
    <property type="match status" value="1"/>
</dbReference>
<dbReference type="InterPro" id="IPR032675">
    <property type="entry name" value="LRR_dom_sf"/>
</dbReference>
<evidence type="ECO:0000259" key="9">
    <source>
        <dbReference type="Pfam" id="PF18052"/>
    </source>
</evidence>
<feature type="coiled-coil region" evidence="7">
    <location>
        <begin position="27"/>
        <end position="54"/>
    </location>
</feature>
<dbReference type="Pfam" id="PF00931">
    <property type="entry name" value="NB-ARC"/>
    <property type="match status" value="1"/>
</dbReference>
<dbReference type="SUPFAM" id="SSF52058">
    <property type="entry name" value="L domain-like"/>
    <property type="match status" value="1"/>
</dbReference>
<dbReference type="InterPro" id="IPR036388">
    <property type="entry name" value="WH-like_DNA-bd_sf"/>
</dbReference>
<evidence type="ECO:0000313" key="13">
    <source>
        <dbReference type="EnsemblPlants" id="Zm00001eb271410_P002"/>
    </source>
</evidence>
<dbReference type="RefSeq" id="XP_008648845.1">
    <property type="nucleotide sequence ID" value="XM_008650623.3"/>
</dbReference>
<name>A0A1D6LLG2_MAIZE</name>
<dbReference type="Proteomes" id="UP000007305">
    <property type="component" value="Chromosome 6"/>
</dbReference>
<dbReference type="SUPFAM" id="SSF52540">
    <property type="entry name" value="P-loop containing nucleoside triphosphate hydrolases"/>
    <property type="match status" value="1"/>
</dbReference>
<proteinExistence type="inferred from homology"/>
<keyword evidence="4" id="KW-0547">Nucleotide-binding</keyword>
<dbReference type="InterPro" id="IPR058922">
    <property type="entry name" value="WHD_DRP"/>
</dbReference>
<feature type="domain" description="Disease resistance N-terminal" evidence="9">
    <location>
        <begin position="8"/>
        <end position="97"/>
    </location>
</feature>
<dbReference type="GO" id="GO:0043531">
    <property type="term" value="F:ADP binding"/>
    <property type="evidence" value="ECO:0007669"/>
    <property type="project" value="InterPro"/>
</dbReference>
<dbReference type="EMBL" id="CM000782">
    <property type="protein sequence ID" value="AQK80530.1"/>
    <property type="molecule type" value="Genomic_DNA"/>
</dbReference>
<accession>A0A1D6LLG2</accession>
<dbReference type="GeneID" id="103629525"/>
<dbReference type="ExpressionAtlas" id="A0A1D6LLG2">
    <property type="expression patterns" value="baseline"/>
</dbReference>
<protein>
    <recommendedName>
        <fullName evidence="15">Disease resistance protein RPM1</fullName>
    </recommendedName>
</protein>
<feature type="domain" description="NB-ARC" evidence="8">
    <location>
        <begin position="175"/>
        <end position="344"/>
    </location>
</feature>
<dbReference type="GO" id="GO:0098542">
    <property type="term" value="P:defense response to other organism"/>
    <property type="evidence" value="ECO:0000318"/>
    <property type="project" value="GO_Central"/>
</dbReference>
<comment type="similarity">
    <text evidence="1">Belongs to the disease resistance NB-LRR family.</text>
</comment>
<dbReference type="InterPro" id="IPR038005">
    <property type="entry name" value="RX-like_CC"/>
</dbReference>
<dbReference type="Gene3D" id="1.20.5.4130">
    <property type="match status" value="1"/>
</dbReference>
<evidence type="ECO:0000256" key="4">
    <source>
        <dbReference type="ARBA" id="ARBA00022741"/>
    </source>
</evidence>
<dbReference type="PANTHER" id="PTHR23155">
    <property type="entry name" value="DISEASE RESISTANCE PROTEIN RP"/>
    <property type="match status" value="1"/>
</dbReference>
<dbReference type="InterPro" id="IPR002182">
    <property type="entry name" value="NB-ARC"/>
</dbReference>
<dbReference type="EnsemblPlants" id="Zm00001eb271410_T002">
    <property type="protein sequence ID" value="Zm00001eb271410_P002"/>
    <property type="gene ID" value="Zm00001eb271410"/>
</dbReference>
<dbReference type="CDD" id="cd14798">
    <property type="entry name" value="RX-CC_like"/>
    <property type="match status" value="1"/>
</dbReference>